<dbReference type="AlphaFoldDB" id="A0A542DS29"/>
<accession>A0A542DS29</accession>
<dbReference type="EMBL" id="VFML01000001">
    <property type="protein sequence ID" value="TQJ05796.1"/>
    <property type="molecule type" value="Genomic_DNA"/>
</dbReference>
<feature type="signal peptide" evidence="1">
    <location>
        <begin position="1"/>
        <end position="19"/>
    </location>
</feature>
<gene>
    <name evidence="3" type="ORF">FB471_5636</name>
</gene>
<name>A0A542DS29_AMYCI</name>
<dbReference type="RefSeq" id="WP_211358161.1">
    <property type="nucleotide sequence ID" value="NZ_VFML01000001.1"/>
</dbReference>
<comment type="caution">
    <text evidence="3">The sequence shown here is derived from an EMBL/GenBank/DDBJ whole genome shotgun (WGS) entry which is preliminary data.</text>
</comment>
<dbReference type="GO" id="GO:0005975">
    <property type="term" value="P:carbohydrate metabolic process"/>
    <property type="evidence" value="ECO:0007669"/>
    <property type="project" value="UniProtKB-ARBA"/>
</dbReference>
<proteinExistence type="predicted"/>
<feature type="domain" description="Endonuclease/exonuclease/phosphatase" evidence="2">
    <location>
        <begin position="230"/>
        <end position="505"/>
    </location>
</feature>
<organism evidence="3 4">
    <name type="scientific">Amycolatopsis cihanbeyliensis</name>
    <dbReference type="NCBI Taxonomy" id="1128664"/>
    <lineage>
        <taxon>Bacteria</taxon>
        <taxon>Bacillati</taxon>
        <taxon>Actinomycetota</taxon>
        <taxon>Actinomycetes</taxon>
        <taxon>Pseudonocardiales</taxon>
        <taxon>Pseudonocardiaceae</taxon>
        <taxon>Amycolatopsis</taxon>
    </lineage>
</organism>
<evidence type="ECO:0000256" key="1">
    <source>
        <dbReference type="SAM" id="SignalP"/>
    </source>
</evidence>
<reference evidence="3 4" key="1">
    <citation type="submission" date="2019-06" db="EMBL/GenBank/DDBJ databases">
        <title>Sequencing the genomes of 1000 actinobacteria strains.</title>
        <authorList>
            <person name="Klenk H.-P."/>
        </authorList>
    </citation>
    <scope>NUCLEOTIDE SEQUENCE [LARGE SCALE GENOMIC DNA]</scope>
    <source>
        <strain evidence="3 4">DSM 45679</strain>
    </source>
</reference>
<keyword evidence="3" id="KW-0540">Nuclease</keyword>
<dbReference type="PANTHER" id="PTHR41349">
    <property type="match status" value="1"/>
</dbReference>
<dbReference type="PANTHER" id="PTHR41349:SF1">
    <property type="entry name" value="PROTEIN CBG08683"/>
    <property type="match status" value="1"/>
</dbReference>
<dbReference type="Gene3D" id="3.60.10.10">
    <property type="entry name" value="Endonuclease/exonuclease/phosphatase"/>
    <property type="match status" value="1"/>
</dbReference>
<protein>
    <submittedName>
        <fullName evidence="3">Exonuclease III</fullName>
    </submittedName>
</protein>
<keyword evidence="3" id="KW-0269">Exonuclease</keyword>
<dbReference type="InterPro" id="IPR036691">
    <property type="entry name" value="Endo/exonu/phosph_ase_sf"/>
</dbReference>
<evidence type="ECO:0000313" key="4">
    <source>
        <dbReference type="Proteomes" id="UP000320876"/>
    </source>
</evidence>
<sequence>MRRLSTLLLAVLTMLGVVAAPAAAAPDGTLTLARDTVRAGQPITVEYTTPRPHPKNWLGLYTEPGNGPVDETYVGPSLRWVYIPDAEGTATLPTEGLEPGDYIVYGLAEDGYRWLAEPVRLRLTSAAPPRFVTGEFDLRNARAKAPYRATVRGLVRGDTQGLRFRKLSGPGWVTVAADGTVSGTPHPAYSAKTSTLRVEARNGRGEKDTAKARIEVRPPGARLVPELKVLSWNLWHGGSQVNGAREKQLRFLLESDVDAVGMQETSSASGRVLAEALGWDYYQAGHDLAVISRYPIVGRGESPAESGLAGMSARIRIDEQRGQDVVLWNVHLGYTPYGPYDACFGGMSREELLANEQRSGRTGQITEVLAAMRPELAESDATPVLLTGDFNAPSHLDWTPGTRRCGYSSVDWPTSVLPRRAGLRDSFRVANPDPVAEPGTTWSPIFPTFQGGYGYDEHKGEPEPQDRIDFVHFAGELAVTESRAVVAGDPEPAPNHEDNEWTSDHAAVLTTFQVT</sequence>
<keyword evidence="3" id="KW-0378">Hydrolase</keyword>
<dbReference type="SUPFAM" id="SSF56219">
    <property type="entry name" value="DNase I-like"/>
    <property type="match status" value="1"/>
</dbReference>
<dbReference type="InterPro" id="IPR013783">
    <property type="entry name" value="Ig-like_fold"/>
</dbReference>
<keyword evidence="1" id="KW-0732">Signal</keyword>
<keyword evidence="4" id="KW-1185">Reference proteome</keyword>
<evidence type="ECO:0000313" key="3">
    <source>
        <dbReference type="EMBL" id="TQJ05796.1"/>
    </source>
</evidence>
<dbReference type="Gene3D" id="2.60.40.10">
    <property type="entry name" value="Immunoglobulins"/>
    <property type="match status" value="1"/>
</dbReference>
<dbReference type="GO" id="GO:0004527">
    <property type="term" value="F:exonuclease activity"/>
    <property type="evidence" value="ECO:0007669"/>
    <property type="project" value="UniProtKB-KW"/>
</dbReference>
<dbReference type="Pfam" id="PF03372">
    <property type="entry name" value="Exo_endo_phos"/>
    <property type="match status" value="1"/>
</dbReference>
<dbReference type="Proteomes" id="UP000320876">
    <property type="component" value="Unassembled WGS sequence"/>
</dbReference>
<evidence type="ECO:0000259" key="2">
    <source>
        <dbReference type="Pfam" id="PF03372"/>
    </source>
</evidence>
<feature type="chain" id="PRO_5039677843" evidence="1">
    <location>
        <begin position="20"/>
        <end position="515"/>
    </location>
</feature>
<dbReference type="InterPro" id="IPR005135">
    <property type="entry name" value="Endo/exonuclease/phosphatase"/>
</dbReference>